<protein>
    <submittedName>
        <fullName evidence="1">DUF503 family protein</fullName>
    </submittedName>
</protein>
<reference evidence="1" key="1">
    <citation type="journal article" date="2020" name="mSystems">
        <title>Genome- and Community-Level Interaction Insights into Carbon Utilization and Element Cycling Functions of Hydrothermarchaeota in Hydrothermal Sediment.</title>
        <authorList>
            <person name="Zhou Z."/>
            <person name="Liu Y."/>
            <person name="Xu W."/>
            <person name="Pan J."/>
            <person name="Luo Z.H."/>
            <person name="Li M."/>
        </authorList>
    </citation>
    <scope>NUCLEOTIDE SEQUENCE [LARGE SCALE GENOMIC DNA]</scope>
    <source>
        <strain evidence="1">SpSt-1019</strain>
    </source>
</reference>
<dbReference type="InterPro" id="IPR007546">
    <property type="entry name" value="DUF503"/>
</dbReference>
<dbReference type="InterPro" id="IPR036746">
    <property type="entry name" value="TT1725-like_sf"/>
</dbReference>
<comment type="caution">
    <text evidence="1">The sequence shown here is derived from an EMBL/GenBank/DDBJ whole genome shotgun (WGS) entry which is preliminary data.</text>
</comment>
<evidence type="ECO:0000313" key="1">
    <source>
        <dbReference type="EMBL" id="HHI65075.1"/>
    </source>
</evidence>
<proteinExistence type="predicted"/>
<organism evidence="1">
    <name type="scientific">Thermodesulfobium narugense</name>
    <dbReference type="NCBI Taxonomy" id="184064"/>
    <lineage>
        <taxon>Bacteria</taxon>
        <taxon>Pseudomonadati</taxon>
        <taxon>Thermodesulfobiota</taxon>
        <taxon>Thermodesulfobiia</taxon>
        <taxon>Thermodesulfobiales</taxon>
        <taxon>Thermodesulfobiaceae</taxon>
        <taxon>Thermodesulfobium</taxon>
    </lineage>
</organism>
<dbReference type="Gene3D" id="3.30.70.1120">
    <property type="entry name" value="TT1725-like"/>
    <property type="match status" value="1"/>
</dbReference>
<name>A0A7C5KGG3_9BACT</name>
<sequence length="92" mass="11110">MIRTCLIEFELYFPYIVSIKEHRKIMQAIISNIRKQNISALEILNKNIRSSTLYLSAVKESENDIHKLYDYYVNFFLDRPDIRLISYNLEIY</sequence>
<dbReference type="Pfam" id="PF04456">
    <property type="entry name" value="DUF503"/>
    <property type="match status" value="1"/>
</dbReference>
<dbReference type="SUPFAM" id="SSF103007">
    <property type="entry name" value="Hypothetical protein TT1725"/>
    <property type="match status" value="1"/>
</dbReference>
<dbReference type="EMBL" id="DRUY01000035">
    <property type="protein sequence ID" value="HHI65075.1"/>
    <property type="molecule type" value="Genomic_DNA"/>
</dbReference>
<gene>
    <name evidence="1" type="ORF">ENL70_00825</name>
</gene>
<accession>A0A7C5KGG3</accession>
<dbReference type="AlphaFoldDB" id="A0A7C5KGG3"/>